<organism evidence="9 10">
    <name type="scientific">Holtiella tumoricola</name>
    <dbReference type="NCBI Taxonomy" id="3018743"/>
    <lineage>
        <taxon>Bacteria</taxon>
        <taxon>Bacillati</taxon>
        <taxon>Bacillota</taxon>
        <taxon>Clostridia</taxon>
        <taxon>Lachnospirales</taxon>
        <taxon>Cellulosilyticaceae</taxon>
        <taxon>Holtiella</taxon>
    </lineage>
</organism>
<keyword evidence="3" id="KW-1003">Cell membrane</keyword>
<evidence type="ECO:0000256" key="1">
    <source>
        <dbReference type="ARBA" id="ARBA00004651"/>
    </source>
</evidence>
<comment type="similarity">
    <text evidence="7">Belongs to the binding-protein-dependent transport system permease family.</text>
</comment>
<evidence type="ECO:0000256" key="2">
    <source>
        <dbReference type="ARBA" id="ARBA00022448"/>
    </source>
</evidence>
<keyword evidence="6 7" id="KW-0472">Membrane</keyword>
<feature type="transmembrane region" description="Helical" evidence="7">
    <location>
        <begin position="21"/>
        <end position="39"/>
    </location>
</feature>
<dbReference type="Proteomes" id="UP001169242">
    <property type="component" value="Unassembled WGS sequence"/>
</dbReference>
<protein>
    <submittedName>
        <fullName evidence="9">ABC transporter permease subunit</fullName>
    </submittedName>
</protein>
<dbReference type="PANTHER" id="PTHR43227:SF11">
    <property type="entry name" value="BLL4140 PROTEIN"/>
    <property type="match status" value="1"/>
</dbReference>
<keyword evidence="5 7" id="KW-1133">Transmembrane helix</keyword>
<keyword evidence="10" id="KW-1185">Reference proteome</keyword>
<dbReference type="RefSeq" id="WP_242847668.1">
    <property type="nucleotide sequence ID" value="NZ_JAQIFT010000043.1"/>
</dbReference>
<dbReference type="PANTHER" id="PTHR43227">
    <property type="entry name" value="BLL4140 PROTEIN"/>
    <property type="match status" value="1"/>
</dbReference>
<comment type="caution">
    <text evidence="9">The sequence shown here is derived from an EMBL/GenBank/DDBJ whole genome shotgun (WGS) entry which is preliminary data.</text>
</comment>
<feature type="transmembrane region" description="Helical" evidence="7">
    <location>
        <begin position="159"/>
        <end position="186"/>
    </location>
</feature>
<dbReference type="InterPro" id="IPR000515">
    <property type="entry name" value="MetI-like"/>
</dbReference>
<dbReference type="AlphaFoldDB" id="A0AA42DMJ7"/>
<dbReference type="GO" id="GO:0005886">
    <property type="term" value="C:plasma membrane"/>
    <property type="evidence" value="ECO:0007669"/>
    <property type="project" value="UniProtKB-SubCell"/>
</dbReference>
<evidence type="ECO:0000256" key="3">
    <source>
        <dbReference type="ARBA" id="ARBA00022475"/>
    </source>
</evidence>
<sequence>MKRRTWNKDQWQIQSMIIPSIIFLVVFAYLPMYGVIIAFKEYNIFSTMASAEWVGLKYFKEFFNDPALWGILKNTISINGLGLLFAFPAPIILALMLNELYSNRLKKVAQTISYLPHFLSWVIFGGILLEILAPGGLFSDLAEWLGMSSEPINFMAKGSYFYGIFTISSIVKNVGFGSIIYVAAISGVDQQLYEAATVDGCNRLQKIWYITLPCIMGTIVIMFIFQISAILNTGYEQIILLQNPLNLSFSETIDTYVYKVGIKQSRLSYATAVGILKSVVSVGLMLIANKLSKKCVGKGLF</sequence>
<evidence type="ECO:0000256" key="5">
    <source>
        <dbReference type="ARBA" id="ARBA00022989"/>
    </source>
</evidence>
<dbReference type="InterPro" id="IPR035906">
    <property type="entry name" value="MetI-like_sf"/>
</dbReference>
<reference evidence="9" key="1">
    <citation type="journal article" date="2023" name="Int. J. Syst. Evol. Microbiol.">
        <title>&lt;i&gt;Holtiella tumoricola&lt;/i&gt; gen. nov. sp. nov., isolated from a human clinical sample.</title>
        <authorList>
            <person name="Allen-Vercoe E."/>
            <person name="Daigneault M.C."/>
            <person name="Vancuren S.J."/>
            <person name="Cochrane K."/>
            <person name="O'Neal L.L."/>
            <person name="Sankaranarayanan K."/>
            <person name="Lawson P.A."/>
        </authorList>
    </citation>
    <scope>NUCLEOTIDE SEQUENCE</scope>
    <source>
        <strain evidence="9">CC70A</strain>
    </source>
</reference>
<dbReference type="EMBL" id="JAQIFT010000043">
    <property type="protein sequence ID" value="MDA3731932.1"/>
    <property type="molecule type" value="Genomic_DNA"/>
</dbReference>
<name>A0AA42DMJ7_9FIRM</name>
<evidence type="ECO:0000256" key="6">
    <source>
        <dbReference type="ARBA" id="ARBA00023136"/>
    </source>
</evidence>
<gene>
    <name evidence="9" type="ORF">PBV87_10620</name>
</gene>
<dbReference type="PROSITE" id="PS50928">
    <property type="entry name" value="ABC_TM1"/>
    <property type="match status" value="1"/>
</dbReference>
<evidence type="ECO:0000256" key="7">
    <source>
        <dbReference type="RuleBase" id="RU363032"/>
    </source>
</evidence>
<feature type="transmembrane region" description="Helical" evidence="7">
    <location>
        <begin position="207"/>
        <end position="231"/>
    </location>
</feature>
<dbReference type="Pfam" id="PF00528">
    <property type="entry name" value="BPD_transp_1"/>
    <property type="match status" value="1"/>
</dbReference>
<evidence type="ECO:0000256" key="4">
    <source>
        <dbReference type="ARBA" id="ARBA00022692"/>
    </source>
</evidence>
<dbReference type="Gene3D" id="1.10.3720.10">
    <property type="entry name" value="MetI-like"/>
    <property type="match status" value="1"/>
</dbReference>
<dbReference type="InterPro" id="IPR050809">
    <property type="entry name" value="UgpAE/MalFG_permease"/>
</dbReference>
<proteinExistence type="inferred from homology"/>
<feature type="transmembrane region" description="Helical" evidence="7">
    <location>
        <begin position="118"/>
        <end position="139"/>
    </location>
</feature>
<feature type="transmembrane region" description="Helical" evidence="7">
    <location>
        <begin position="76"/>
        <end position="97"/>
    </location>
</feature>
<feature type="domain" description="ABC transmembrane type-1" evidence="8">
    <location>
        <begin position="72"/>
        <end position="288"/>
    </location>
</feature>
<evidence type="ECO:0000313" key="9">
    <source>
        <dbReference type="EMBL" id="MDA3731932.1"/>
    </source>
</evidence>
<feature type="transmembrane region" description="Helical" evidence="7">
    <location>
        <begin position="267"/>
        <end position="288"/>
    </location>
</feature>
<comment type="subcellular location">
    <subcellularLocation>
        <location evidence="1 7">Cell membrane</location>
        <topology evidence="1 7">Multi-pass membrane protein</topology>
    </subcellularLocation>
</comment>
<evidence type="ECO:0000313" key="10">
    <source>
        <dbReference type="Proteomes" id="UP001169242"/>
    </source>
</evidence>
<dbReference type="SUPFAM" id="SSF161098">
    <property type="entry name" value="MetI-like"/>
    <property type="match status" value="1"/>
</dbReference>
<evidence type="ECO:0000259" key="8">
    <source>
        <dbReference type="PROSITE" id="PS50928"/>
    </source>
</evidence>
<accession>A0AA42DMJ7</accession>
<dbReference type="CDD" id="cd06261">
    <property type="entry name" value="TM_PBP2"/>
    <property type="match status" value="1"/>
</dbReference>
<keyword evidence="2 7" id="KW-0813">Transport</keyword>
<keyword evidence="4 7" id="KW-0812">Transmembrane</keyword>
<dbReference type="GO" id="GO:0055085">
    <property type="term" value="P:transmembrane transport"/>
    <property type="evidence" value="ECO:0007669"/>
    <property type="project" value="InterPro"/>
</dbReference>